<evidence type="ECO:0000256" key="7">
    <source>
        <dbReference type="ARBA" id="ARBA00022989"/>
    </source>
</evidence>
<evidence type="ECO:0000256" key="3">
    <source>
        <dbReference type="ARBA" id="ARBA00022448"/>
    </source>
</evidence>
<dbReference type="NCBIfam" id="NF010557">
    <property type="entry name" value="PRK13952.1"/>
    <property type="match status" value="1"/>
</dbReference>
<feature type="transmembrane region" description="Helical" evidence="11">
    <location>
        <begin position="12"/>
        <end position="33"/>
    </location>
</feature>
<reference evidence="12 13" key="1">
    <citation type="submission" date="2021-09" db="EMBL/GenBank/DDBJ databases">
        <title>Lysobacter sp. 13A isolated from the river sediment.</title>
        <authorList>
            <person name="Liu H."/>
            <person name="Li S."/>
            <person name="Mao S."/>
        </authorList>
    </citation>
    <scope>NUCLEOTIDE SEQUENCE [LARGE SCALE GENOMIC DNA]</scope>
    <source>
        <strain evidence="12 13">13A</strain>
    </source>
</reference>
<evidence type="ECO:0000256" key="6">
    <source>
        <dbReference type="ARBA" id="ARBA00022692"/>
    </source>
</evidence>
<dbReference type="InterPro" id="IPR019823">
    <property type="entry name" value="Mechanosensitive_channel_CS"/>
</dbReference>
<keyword evidence="4 11" id="KW-1003">Cell membrane</keyword>
<keyword evidence="7 11" id="KW-1133">Transmembrane helix</keyword>
<evidence type="ECO:0000256" key="8">
    <source>
        <dbReference type="ARBA" id="ARBA00023065"/>
    </source>
</evidence>
<protein>
    <recommendedName>
        <fullName evidence="11">Large-conductance mechanosensitive channel</fullName>
    </recommendedName>
</protein>
<proteinExistence type="inferred from homology"/>
<dbReference type="PANTHER" id="PTHR30266">
    <property type="entry name" value="MECHANOSENSITIVE CHANNEL MSCL"/>
    <property type="match status" value="1"/>
</dbReference>
<dbReference type="Pfam" id="PF01741">
    <property type="entry name" value="MscL"/>
    <property type="match status" value="1"/>
</dbReference>
<evidence type="ECO:0000256" key="11">
    <source>
        <dbReference type="HAMAP-Rule" id="MF_00115"/>
    </source>
</evidence>
<keyword evidence="10 11" id="KW-0407">Ion channel</keyword>
<dbReference type="InterPro" id="IPR036019">
    <property type="entry name" value="MscL_channel"/>
</dbReference>
<dbReference type="EMBL" id="JAINZW010000003">
    <property type="protein sequence ID" value="MBZ4039320.1"/>
    <property type="molecule type" value="Genomic_DNA"/>
</dbReference>
<evidence type="ECO:0000256" key="5">
    <source>
        <dbReference type="ARBA" id="ARBA00022519"/>
    </source>
</evidence>
<dbReference type="SUPFAM" id="SSF81330">
    <property type="entry name" value="Gated mechanosensitive channel"/>
    <property type="match status" value="1"/>
</dbReference>
<dbReference type="NCBIfam" id="NF001843">
    <property type="entry name" value="PRK00567.1-4"/>
    <property type="match status" value="1"/>
</dbReference>
<comment type="function">
    <text evidence="11">Channel that opens in response to stretch forces in the membrane lipid bilayer. May participate in the regulation of osmotic pressure changes within the cell.</text>
</comment>
<dbReference type="RefSeq" id="WP_223675746.1">
    <property type="nucleotide sequence ID" value="NZ_JAINZW010000003.1"/>
</dbReference>
<organism evidence="12 13">
    <name type="scientific">Novilysobacter selenitireducens</name>
    <dbReference type="NCBI Taxonomy" id="2872639"/>
    <lineage>
        <taxon>Bacteria</taxon>
        <taxon>Pseudomonadati</taxon>
        <taxon>Pseudomonadota</taxon>
        <taxon>Gammaproteobacteria</taxon>
        <taxon>Lysobacterales</taxon>
        <taxon>Lysobacteraceae</taxon>
        <taxon>Novilysobacter</taxon>
    </lineage>
</organism>
<dbReference type="PROSITE" id="PS01327">
    <property type="entry name" value="MSCL"/>
    <property type="match status" value="1"/>
</dbReference>
<keyword evidence="6 11" id="KW-0812">Transmembrane</keyword>
<dbReference type="PANTHER" id="PTHR30266:SF2">
    <property type="entry name" value="LARGE-CONDUCTANCE MECHANOSENSITIVE CHANNEL"/>
    <property type="match status" value="1"/>
</dbReference>
<comment type="subcellular location">
    <subcellularLocation>
        <location evidence="11">Cell inner membrane</location>
        <topology evidence="11">Multi-pass membrane protein</topology>
    </subcellularLocation>
    <subcellularLocation>
        <location evidence="1">Cell membrane</location>
        <topology evidence="1">Multi-pass membrane protein</topology>
    </subcellularLocation>
</comment>
<keyword evidence="13" id="KW-1185">Reference proteome</keyword>
<evidence type="ECO:0000313" key="13">
    <source>
        <dbReference type="Proteomes" id="UP001430954"/>
    </source>
</evidence>
<keyword evidence="9 11" id="KW-0472">Membrane</keyword>
<keyword evidence="3 11" id="KW-0813">Transport</keyword>
<dbReference type="HAMAP" id="MF_00115">
    <property type="entry name" value="MscL"/>
    <property type="match status" value="1"/>
</dbReference>
<evidence type="ECO:0000256" key="4">
    <source>
        <dbReference type="ARBA" id="ARBA00022475"/>
    </source>
</evidence>
<dbReference type="PRINTS" id="PR01264">
    <property type="entry name" value="MECHCHANNEL"/>
</dbReference>
<dbReference type="InterPro" id="IPR001185">
    <property type="entry name" value="MS_channel"/>
</dbReference>
<evidence type="ECO:0000256" key="2">
    <source>
        <dbReference type="ARBA" id="ARBA00007254"/>
    </source>
</evidence>
<dbReference type="Gene3D" id="1.10.1200.120">
    <property type="entry name" value="Large-conductance mechanosensitive channel, MscL, domain 1"/>
    <property type="match status" value="1"/>
</dbReference>
<dbReference type="Proteomes" id="UP001430954">
    <property type="component" value="Unassembled WGS sequence"/>
</dbReference>
<name>A0ABS7T618_9GAMM</name>
<evidence type="ECO:0000256" key="10">
    <source>
        <dbReference type="ARBA" id="ARBA00023303"/>
    </source>
</evidence>
<accession>A0ABS7T618</accession>
<dbReference type="InterPro" id="IPR037673">
    <property type="entry name" value="MSC/AndL"/>
</dbReference>
<evidence type="ECO:0000256" key="9">
    <source>
        <dbReference type="ARBA" id="ARBA00023136"/>
    </source>
</evidence>
<comment type="caution">
    <text evidence="12">The sequence shown here is derived from an EMBL/GenBank/DDBJ whole genome shotgun (WGS) entry which is preliminary data.</text>
</comment>
<sequence length="139" mass="14979">MSMVDEFKAFIARGNVLDLAVAVVIGAAFGKIVTALVDGIIMPMVGMAMGGVDFSQLFVSLDGNDYATLAAAQEAAAPVITYGAFIQTIIDFVLIAFVIFLIVRSYNRMRPPKADTPAPPSEDILLLREIRDSLKQRTP</sequence>
<feature type="transmembrane region" description="Helical" evidence="11">
    <location>
        <begin position="79"/>
        <end position="103"/>
    </location>
</feature>
<comment type="subunit">
    <text evidence="11">Homopentamer.</text>
</comment>
<evidence type="ECO:0000313" key="12">
    <source>
        <dbReference type="EMBL" id="MBZ4039320.1"/>
    </source>
</evidence>
<gene>
    <name evidence="11 12" type="primary">mscL</name>
    <name evidence="12" type="ORF">K6753_07215</name>
</gene>
<keyword evidence="8 11" id="KW-0406">Ion transport</keyword>
<comment type="similarity">
    <text evidence="2 11">Belongs to the MscL family.</text>
</comment>
<keyword evidence="5 11" id="KW-0997">Cell inner membrane</keyword>
<dbReference type="NCBIfam" id="TIGR00220">
    <property type="entry name" value="mscL"/>
    <property type="match status" value="1"/>
</dbReference>
<evidence type="ECO:0000256" key="1">
    <source>
        <dbReference type="ARBA" id="ARBA00004651"/>
    </source>
</evidence>